<gene>
    <name evidence="2" type="ORF">ATZ99_22700</name>
</gene>
<dbReference type="AlphaFoldDB" id="A0A161PUT2"/>
<evidence type="ECO:0000313" key="2">
    <source>
        <dbReference type="EMBL" id="KYO63790.1"/>
    </source>
</evidence>
<comment type="caution">
    <text evidence="2">The sequence shown here is derived from an EMBL/GenBank/DDBJ whole genome shotgun (WGS) entry which is preliminary data.</text>
</comment>
<feature type="transmembrane region" description="Helical" evidence="1">
    <location>
        <begin position="58"/>
        <end position="81"/>
    </location>
</feature>
<evidence type="ECO:0008006" key="4">
    <source>
        <dbReference type="Google" id="ProtNLM"/>
    </source>
</evidence>
<sequence length="99" mass="11361">MKDSKLKDDPRYVQTNRETLAVFILLIVNIIWWFAFAYGLGSESPDEYSYILGFPSWFFLSCIASLIVFSILLIMVVSFVFKDIPLDPLDEEILGGDDK</sequence>
<dbReference type="RefSeq" id="WP_068749363.1">
    <property type="nucleotide sequence ID" value="NZ_LOHZ01000047.1"/>
</dbReference>
<proteinExistence type="predicted"/>
<evidence type="ECO:0000313" key="3">
    <source>
        <dbReference type="Proteomes" id="UP000075737"/>
    </source>
</evidence>
<keyword evidence="1" id="KW-0812">Transmembrane</keyword>
<dbReference type="InterPro" id="IPR010398">
    <property type="entry name" value="DUF997"/>
</dbReference>
<dbReference type="EMBL" id="LOHZ01000047">
    <property type="protein sequence ID" value="KYO63790.1"/>
    <property type="molecule type" value="Genomic_DNA"/>
</dbReference>
<dbReference type="Pfam" id="PF06196">
    <property type="entry name" value="DUF997"/>
    <property type="match status" value="1"/>
</dbReference>
<dbReference type="PANTHER" id="PTHR39174:SF1">
    <property type="entry name" value="INNER MEMBRANE PROTEIN"/>
    <property type="match status" value="1"/>
</dbReference>
<evidence type="ECO:0000256" key="1">
    <source>
        <dbReference type="SAM" id="Phobius"/>
    </source>
</evidence>
<dbReference type="OrthoDB" id="1752893at2"/>
<organism evidence="2 3">
    <name type="scientific">Thermovenabulum gondwanense</name>
    <dbReference type="NCBI Taxonomy" id="520767"/>
    <lineage>
        <taxon>Bacteria</taxon>
        <taxon>Bacillati</taxon>
        <taxon>Bacillota</taxon>
        <taxon>Clostridia</taxon>
        <taxon>Thermosediminibacterales</taxon>
        <taxon>Thermosediminibacteraceae</taxon>
        <taxon>Thermovenabulum</taxon>
    </lineage>
</organism>
<name>A0A161PUT2_9FIRM</name>
<keyword evidence="1" id="KW-0472">Membrane</keyword>
<dbReference type="Proteomes" id="UP000075737">
    <property type="component" value="Unassembled WGS sequence"/>
</dbReference>
<dbReference type="PANTHER" id="PTHR39174">
    <property type="entry name" value="INNER MEMBRANE PROTEIN-RELATED"/>
    <property type="match status" value="1"/>
</dbReference>
<reference evidence="2 3" key="1">
    <citation type="submission" date="2015-12" db="EMBL/GenBank/DDBJ databases">
        <title>Draft genome of Thermovenabulum gondwanense isolated from a red thermophilic microbial mat colonisisng an outflow channel of a bore well.</title>
        <authorList>
            <person name="Patel B.K."/>
        </authorList>
    </citation>
    <scope>NUCLEOTIDE SEQUENCE [LARGE SCALE GENOMIC DNA]</scope>
    <source>
        <strain evidence="2 3">R270</strain>
    </source>
</reference>
<feature type="transmembrane region" description="Helical" evidence="1">
    <location>
        <begin position="20"/>
        <end position="38"/>
    </location>
</feature>
<keyword evidence="3" id="KW-1185">Reference proteome</keyword>
<keyword evidence="1" id="KW-1133">Transmembrane helix</keyword>
<dbReference type="STRING" id="520767.ATZ99_22700"/>
<accession>A0A161PUT2</accession>
<protein>
    <recommendedName>
        <fullName evidence="4">Membrane protein YhdT</fullName>
    </recommendedName>
</protein>